<dbReference type="Proteomes" id="UP001296104">
    <property type="component" value="Unassembled WGS sequence"/>
</dbReference>
<keyword evidence="4" id="KW-1185">Reference proteome</keyword>
<protein>
    <recommendedName>
        <fullName evidence="5">Integral membrane protein</fullName>
    </recommendedName>
</protein>
<comment type="caution">
    <text evidence="3">The sequence shown here is derived from an EMBL/GenBank/DDBJ whole genome shotgun (WGS) entry which is preliminary data.</text>
</comment>
<keyword evidence="2" id="KW-0472">Membrane</keyword>
<dbReference type="AlphaFoldDB" id="A0AAI8YXE2"/>
<feature type="transmembrane region" description="Helical" evidence="2">
    <location>
        <begin position="173"/>
        <end position="196"/>
    </location>
</feature>
<sequence>MGAGACIEPLVVAALFFGGAWINRERNSSSSALTRAKHKRDDNIEFDPSSPPIEDGLLTPRAPPPGHLHQDCGWRSRRIGLFGWQKDVPSPDTSQFSYRPLSRVLYNFPFLVEVWYCLLTDWIYQLGRALLVEGTVHTARKHALQLIQVEKALRIFREPAIQRYLLQYPTTMHWINCIYSLIHIPGTILFLIGLFYMTVTANRAPEAVAERSPAGPALYQARRRTIAMCNLIAFVVFTAWPCMPPRLLSDPSYQGPSANRAKSFRFVDTVHTADGEGSIWTQNKIVATANHFILDAVAGALVCAIAWIAEPFLLNLLPLEDWFLWCLRMHKPAVEVDARGSWDEK</sequence>
<keyword evidence="2" id="KW-1133">Transmembrane helix</keyword>
<gene>
    <name evidence="3" type="ORF">LECACI_7A003729</name>
</gene>
<proteinExistence type="predicted"/>
<evidence type="ECO:0000256" key="1">
    <source>
        <dbReference type="SAM" id="MobiDB-lite"/>
    </source>
</evidence>
<reference evidence="3" key="1">
    <citation type="submission" date="2023-11" db="EMBL/GenBank/DDBJ databases">
        <authorList>
            <person name="Alioto T."/>
            <person name="Alioto T."/>
            <person name="Gomez Garrido J."/>
        </authorList>
    </citation>
    <scope>NUCLEOTIDE SEQUENCE</scope>
</reference>
<evidence type="ECO:0008006" key="5">
    <source>
        <dbReference type="Google" id="ProtNLM"/>
    </source>
</evidence>
<dbReference type="EMBL" id="CAVMBE010000018">
    <property type="protein sequence ID" value="CAK3978739.1"/>
    <property type="molecule type" value="Genomic_DNA"/>
</dbReference>
<organism evidence="3 4">
    <name type="scientific">Lecanosticta acicola</name>
    <dbReference type="NCBI Taxonomy" id="111012"/>
    <lineage>
        <taxon>Eukaryota</taxon>
        <taxon>Fungi</taxon>
        <taxon>Dikarya</taxon>
        <taxon>Ascomycota</taxon>
        <taxon>Pezizomycotina</taxon>
        <taxon>Dothideomycetes</taxon>
        <taxon>Dothideomycetidae</taxon>
        <taxon>Mycosphaerellales</taxon>
        <taxon>Mycosphaerellaceae</taxon>
        <taxon>Lecanosticta</taxon>
    </lineage>
</organism>
<name>A0AAI8YXE2_9PEZI</name>
<accession>A0AAI8YXE2</accession>
<feature type="region of interest" description="Disordered" evidence="1">
    <location>
        <begin position="32"/>
        <end position="61"/>
    </location>
</feature>
<evidence type="ECO:0000313" key="3">
    <source>
        <dbReference type="EMBL" id="CAK3978739.1"/>
    </source>
</evidence>
<dbReference type="PANTHER" id="PTHR31310">
    <property type="match status" value="1"/>
</dbReference>
<dbReference type="InterPro" id="IPR052185">
    <property type="entry name" value="IPC_Synthase-Related"/>
</dbReference>
<feature type="transmembrane region" description="Helical" evidence="2">
    <location>
        <begin position="292"/>
        <end position="309"/>
    </location>
</feature>
<evidence type="ECO:0000313" key="4">
    <source>
        <dbReference type="Proteomes" id="UP001296104"/>
    </source>
</evidence>
<keyword evidence="2" id="KW-0812">Transmembrane</keyword>
<dbReference type="PANTHER" id="PTHR31310:SF7">
    <property type="entry name" value="PA-PHOSPHATASE RELATED-FAMILY PROTEIN DDB_G0268928"/>
    <property type="match status" value="1"/>
</dbReference>
<evidence type="ECO:0000256" key="2">
    <source>
        <dbReference type="SAM" id="Phobius"/>
    </source>
</evidence>